<dbReference type="Pfam" id="PF06114">
    <property type="entry name" value="Peptidase_M78"/>
    <property type="match status" value="1"/>
</dbReference>
<dbReference type="PROSITE" id="PS50943">
    <property type="entry name" value="HTH_CROC1"/>
    <property type="match status" value="1"/>
</dbReference>
<dbReference type="PANTHER" id="PTHR43236:SF1">
    <property type="entry name" value="BLL7220 PROTEIN"/>
    <property type="match status" value="1"/>
</dbReference>
<dbReference type="STRING" id="1233.SAMN05216387_10899"/>
<dbReference type="GO" id="GO:0003677">
    <property type="term" value="F:DNA binding"/>
    <property type="evidence" value="ECO:0007669"/>
    <property type="project" value="InterPro"/>
</dbReference>
<evidence type="ECO:0000313" key="3">
    <source>
        <dbReference type="EMBL" id="SEL32321.1"/>
    </source>
</evidence>
<dbReference type="Pfam" id="PF01381">
    <property type="entry name" value="HTH_3"/>
    <property type="match status" value="1"/>
</dbReference>
<dbReference type="Proteomes" id="UP000198620">
    <property type="component" value="Unassembled WGS sequence"/>
</dbReference>
<keyword evidence="4" id="KW-1185">Reference proteome</keyword>
<evidence type="ECO:0000259" key="2">
    <source>
        <dbReference type="PROSITE" id="PS50943"/>
    </source>
</evidence>
<dbReference type="Gene3D" id="1.10.260.40">
    <property type="entry name" value="lambda repressor-like DNA-binding domains"/>
    <property type="match status" value="1"/>
</dbReference>
<dbReference type="InterPro" id="IPR052345">
    <property type="entry name" value="Rad_response_metalloprotease"/>
</dbReference>
<comment type="similarity">
    <text evidence="1">Belongs to the short-chain fatty acyl-CoA assimilation regulator (ScfR) family.</text>
</comment>
<dbReference type="SMART" id="SM00530">
    <property type="entry name" value="HTH_XRE"/>
    <property type="match status" value="1"/>
</dbReference>
<name>A0A1H7P976_9PROT</name>
<evidence type="ECO:0000256" key="1">
    <source>
        <dbReference type="ARBA" id="ARBA00007227"/>
    </source>
</evidence>
<reference evidence="3 4" key="1">
    <citation type="submission" date="2016-10" db="EMBL/GenBank/DDBJ databases">
        <authorList>
            <person name="de Groot N.N."/>
        </authorList>
    </citation>
    <scope>NUCLEOTIDE SEQUENCE [LARGE SCALE GENOMIC DNA]</scope>
    <source>
        <strain evidence="3 4">Nv1</strain>
    </source>
</reference>
<gene>
    <name evidence="3" type="ORF">SAMN05216387_10899</name>
</gene>
<feature type="domain" description="HTH cro/C1-type" evidence="2">
    <location>
        <begin position="28"/>
        <end position="82"/>
    </location>
</feature>
<dbReference type="InterPro" id="IPR010359">
    <property type="entry name" value="IrrE_HExxH"/>
</dbReference>
<organism evidence="3 4">
    <name type="scientific">Nitrosovibrio tenuis</name>
    <dbReference type="NCBI Taxonomy" id="1233"/>
    <lineage>
        <taxon>Bacteria</taxon>
        <taxon>Pseudomonadati</taxon>
        <taxon>Pseudomonadota</taxon>
        <taxon>Betaproteobacteria</taxon>
        <taxon>Nitrosomonadales</taxon>
        <taxon>Nitrosomonadaceae</taxon>
        <taxon>Nitrosovibrio</taxon>
    </lineage>
</organism>
<protein>
    <submittedName>
        <fullName evidence="3">Zn-dependent peptidase ImmA, M78 family</fullName>
    </submittedName>
</protein>
<proteinExistence type="inferred from homology"/>
<evidence type="ECO:0000313" key="4">
    <source>
        <dbReference type="Proteomes" id="UP000198620"/>
    </source>
</evidence>
<accession>A0A1H7P976</accession>
<sequence length="389" mass="43984">MAEMIMDKNLILTLNEKANIKKFNPNRLTFARTRRGYKKADLAKKIGVTPRSMTGYESGEFPPELERLDQIAGALKFPRDFFFEEDPIEQIESDAVSFRAMSKMSATLKNMALGAGTIAVQLNSWIENKFQLPSPDLPELGRDIDSEAAAEALRKYWGLGEQAISNMVHLLEAKGVRVFSLAIEAKEVDAFSMWWDGTPFVFLNTQKSAEHSRFDAAHELGHLVMHRHGQPHGQEAEKEANTFASAFLMPSRSVMSKQFRFPTLDGLIKAKRYWSVSVAALNYRLHSLGLTSEWINRSLCIQISQAGYRTREPNEVQRETSQVLDKVFNALRTEGIGKGDIARDLKITPYEIDELTYGLLKIGPVPERDDVVRKNNSHQPPRPIFSIVK</sequence>
<dbReference type="PANTHER" id="PTHR43236">
    <property type="entry name" value="ANTITOXIN HIGA1"/>
    <property type="match status" value="1"/>
</dbReference>
<dbReference type="Gene3D" id="1.10.10.2910">
    <property type="match status" value="1"/>
</dbReference>
<dbReference type="CDD" id="cd00093">
    <property type="entry name" value="HTH_XRE"/>
    <property type="match status" value="1"/>
</dbReference>
<dbReference type="InterPro" id="IPR001387">
    <property type="entry name" value="Cro/C1-type_HTH"/>
</dbReference>
<dbReference type="SUPFAM" id="SSF47413">
    <property type="entry name" value="lambda repressor-like DNA-binding domains"/>
    <property type="match status" value="1"/>
</dbReference>
<dbReference type="AlphaFoldDB" id="A0A1H7P976"/>
<dbReference type="EMBL" id="FOBH01000008">
    <property type="protein sequence ID" value="SEL32321.1"/>
    <property type="molecule type" value="Genomic_DNA"/>
</dbReference>
<dbReference type="InterPro" id="IPR010982">
    <property type="entry name" value="Lambda_DNA-bd_dom_sf"/>
</dbReference>